<evidence type="ECO:0000313" key="4">
    <source>
        <dbReference type="Proteomes" id="UP000062973"/>
    </source>
</evidence>
<dbReference type="OrthoDB" id="3628183at2"/>
<evidence type="ECO:0000259" key="2">
    <source>
        <dbReference type="PROSITE" id="PS51903"/>
    </source>
</evidence>
<organism evidence="3 4">
    <name type="scientific">Amycolatopsis methanolica 239</name>
    <dbReference type="NCBI Taxonomy" id="1068978"/>
    <lineage>
        <taxon>Bacteria</taxon>
        <taxon>Bacillati</taxon>
        <taxon>Actinomycetota</taxon>
        <taxon>Actinomycetes</taxon>
        <taxon>Pseudonocardiales</taxon>
        <taxon>Pseudonocardiaceae</taxon>
        <taxon>Amycolatopsis</taxon>
        <taxon>Amycolatopsis methanolica group</taxon>
    </lineage>
</organism>
<dbReference type="PROSITE" id="PS51903">
    <property type="entry name" value="CLP_R"/>
    <property type="match status" value="1"/>
</dbReference>
<dbReference type="RefSeq" id="WP_017986344.1">
    <property type="nucleotide sequence ID" value="NZ_AQUL01000001.1"/>
</dbReference>
<sequence length="175" mass="18849">MFEKFTADAREVVVEAQQDAIRLDSERIDPLHLLVALLHFPESKAARLLTGFGVALDDVAAETARVRRRGGITEADAEALGEFGIDVDAILDRVEQAHGPNALAGGAGGRKRRHIPFADESKKVLQVCLKEVISLGGKELGSEHILLALTALRGPAADVLARFDVDARRVRQALA</sequence>
<name>A0A076MIA9_AMYME</name>
<dbReference type="Pfam" id="PF02861">
    <property type="entry name" value="Clp_N"/>
    <property type="match status" value="2"/>
</dbReference>
<dbReference type="Proteomes" id="UP000062973">
    <property type="component" value="Chromosome"/>
</dbReference>
<reference evidence="3 4" key="1">
    <citation type="submission" date="2014-07" db="EMBL/GenBank/DDBJ databases">
        <title>Whole Genome Sequence of the Amycolatopsis methanolica 239.</title>
        <authorList>
            <person name="Tang B."/>
        </authorList>
    </citation>
    <scope>NUCLEOTIDE SEQUENCE [LARGE SCALE GENOMIC DNA]</scope>
    <source>
        <strain evidence="3 4">239</strain>
    </source>
</reference>
<dbReference type="KEGG" id="amq:AMETH_0387"/>
<dbReference type="PATRIC" id="fig|1068978.7.peg.410"/>
<dbReference type="eggNOG" id="COG0542">
    <property type="taxonomic scope" value="Bacteria"/>
</dbReference>
<feature type="domain" description="Clp R" evidence="2">
    <location>
        <begin position="2"/>
        <end position="175"/>
    </location>
</feature>
<dbReference type="Gene3D" id="1.10.1780.10">
    <property type="entry name" value="Clp, N-terminal domain"/>
    <property type="match status" value="2"/>
</dbReference>
<proteinExistence type="predicted"/>
<dbReference type="SUPFAM" id="SSF81923">
    <property type="entry name" value="Double Clp-N motif"/>
    <property type="match status" value="2"/>
</dbReference>
<dbReference type="AlphaFoldDB" id="A0A076MIA9"/>
<dbReference type="EMBL" id="CP009110">
    <property type="protein sequence ID" value="AIJ20479.1"/>
    <property type="molecule type" value="Genomic_DNA"/>
</dbReference>
<dbReference type="InterPro" id="IPR004176">
    <property type="entry name" value="Clp_R_N"/>
</dbReference>
<dbReference type="GeneID" id="301844390"/>
<evidence type="ECO:0000256" key="1">
    <source>
        <dbReference type="PROSITE-ProRule" id="PRU01251"/>
    </source>
</evidence>
<protein>
    <submittedName>
        <fullName evidence="3">ATPase</fullName>
    </submittedName>
</protein>
<dbReference type="InterPro" id="IPR036628">
    <property type="entry name" value="Clp_N_dom_sf"/>
</dbReference>
<dbReference type="HOGENOM" id="CLU_090963_2_0_11"/>
<accession>A0A076MIA9</accession>
<dbReference type="STRING" id="1068978.AMETH_0387"/>
<gene>
    <name evidence="3" type="ORF">AMETH_0387</name>
</gene>
<keyword evidence="1" id="KW-0677">Repeat</keyword>
<keyword evidence="4" id="KW-1185">Reference proteome</keyword>
<evidence type="ECO:0000313" key="3">
    <source>
        <dbReference type="EMBL" id="AIJ20479.1"/>
    </source>
</evidence>